<evidence type="ECO:0000313" key="2">
    <source>
        <dbReference type="Proteomes" id="UP001444071"/>
    </source>
</evidence>
<gene>
    <name evidence="1" type="ORF">XENORESO_012223</name>
</gene>
<comment type="caution">
    <text evidence="1">The sequence shown here is derived from an EMBL/GenBank/DDBJ whole genome shotgun (WGS) entry which is preliminary data.</text>
</comment>
<sequence length="147" mass="17102">MTRNIRRIRVRCEHTMGFIFHNIQSKFKTTLIIPKGHYILLYLILCRFLQRAVVDADGCGQEGSPVAVCITADLKKPLTEDTLLLYNSLMRRMLRVLHNVLHFMKNPSLHNDLQRFQGVPRTESAFFISLLSFFKSHKAVHQLPVLR</sequence>
<evidence type="ECO:0000313" key="1">
    <source>
        <dbReference type="EMBL" id="MEQ2267910.1"/>
    </source>
</evidence>
<organism evidence="1 2">
    <name type="scientific">Xenotaenia resolanae</name>
    <dbReference type="NCBI Taxonomy" id="208358"/>
    <lineage>
        <taxon>Eukaryota</taxon>
        <taxon>Metazoa</taxon>
        <taxon>Chordata</taxon>
        <taxon>Craniata</taxon>
        <taxon>Vertebrata</taxon>
        <taxon>Euteleostomi</taxon>
        <taxon>Actinopterygii</taxon>
        <taxon>Neopterygii</taxon>
        <taxon>Teleostei</taxon>
        <taxon>Neoteleostei</taxon>
        <taxon>Acanthomorphata</taxon>
        <taxon>Ovalentaria</taxon>
        <taxon>Atherinomorphae</taxon>
        <taxon>Cyprinodontiformes</taxon>
        <taxon>Goodeidae</taxon>
        <taxon>Xenotaenia</taxon>
    </lineage>
</organism>
<reference evidence="1 2" key="1">
    <citation type="submission" date="2021-06" db="EMBL/GenBank/DDBJ databases">
        <authorList>
            <person name="Palmer J.M."/>
        </authorList>
    </citation>
    <scope>NUCLEOTIDE SEQUENCE [LARGE SCALE GENOMIC DNA]</scope>
    <source>
        <strain evidence="1 2">XR_2019</strain>
        <tissue evidence="1">Muscle</tissue>
    </source>
</reference>
<accession>A0ABV0WEA2</accession>
<name>A0ABV0WEA2_9TELE</name>
<dbReference type="EMBL" id="JAHRIM010043824">
    <property type="protein sequence ID" value="MEQ2267910.1"/>
    <property type="molecule type" value="Genomic_DNA"/>
</dbReference>
<protein>
    <submittedName>
        <fullName evidence="1">Uncharacterized protein</fullName>
    </submittedName>
</protein>
<keyword evidence="2" id="KW-1185">Reference proteome</keyword>
<dbReference type="Proteomes" id="UP001444071">
    <property type="component" value="Unassembled WGS sequence"/>
</dbReference>
<proteinExistence type="predicted"/>